<dbReference type="EMBL" id="VSRR010070032">
    <property type="protein sequence ID" value="MPC85936.1"/>
    <property type="molecule type" value="Genomic_DNA"/>
</dbReference>
<dbReference type="Proteomes" id="UP000324222">
    <property type="component" value="Unassembled WGS sequence"/>
</dbReference>
<reference evidence="1 2" key="1">
    <citation type="submission" date="2019-05" db="EMBL/GenBank/DDBJ databases">
        <title>Another draft genome of Portunus trituberculatus and its Hox gene families provides insights of decapod evolution.</title>
        <authorList>
            <person name="Jeong J.-H."/>
            <person name="Song I."/>
            <person name="Kim S."/>
            <person name="Choi T."/>
            <person name="Kim D."/>
            <person name="Ryu S."/>
            <person name="Kim W."/>
        </authorList>
    </citation>
    <scope>NUCLEOTIDE SEQUENCE [LARGE SCALE GENOMIC DNA]</scope>
    <source>
        <tissue evidence="1">Muscle</tissue>
    </source>
</reference>
<dbReference type="InterPro" id="IPR036691">
    <property type="entry name" value="Endo/exonu/phosph_ase_sf"/>
</dbReference>
<sequence length="327" mass="37365">MSIAVTRTSFSFRKRLLAMLCPGRKPFSGYVSYVHRVRHGLITYIHFSVQHRFLQNSADNQTTFQLLEVTVGSGNIRLCNVYAAPGRMEPAIFPAPTIRGDVYMGDFNARHPALGDLSGTVNRNGTRLLEYTRRYQLTRWDTGGATHARGALFSDHVGLSILYSLPSQPASVTRTRIAIPPKYRPTYITYMTNLLPMFDLHCPEKLYSSFVDSTHAFYTRYVSKPHLRRRASAHVLTLDNRIAQAERKAMEDGLTFQRRPSPETLHQYQLSRDDLIALQRCVLTDSWHKLKDDINHQTSVASMWHIINKIVRKKPPSVLHHSPAQYA</sequence>
<evidence type="ECO:0008006" key="3">
    <source>
        <dbReference type="Google" id="ProtNLM"/>
    </source>
</evidence>
<gene>
    <name evidence="1" type="ORF">E2C01_080742</name>
</gene>
<protein>
    <recommendedName>
        <fullName evidence="3">Endonuclease/exonuclease/phosphatase domain-containing protein</fullName>
    </recommendedName>
</protein>
<dbReference type="Gene3D" id="3.60.10.10">
    <property type="entry name" value="Endonuclease/exonuclease/phosphatase"/>
    <property type="match status" value="1"/>
</dbReference>
<proteinExistence type="predicted"/>
<dbReference type="OrthoDB" id="6373033at2759"/>
<organism evidence="1 2">
    <name type="scientific">Portunus trituberculatus</name>
    <name type="common">Swimming crab</name>
    <name type="synonym">Neptunus trituberculatus</name>
    <dbReference type="NCBI Taxonomy" id="210409"/>
    <lineage>
        <taxon>Eukaryota</taxon>
        <taxon>Metazoa</taxon>
        <taxon>Ecdysozoa</taxon>
        <taxon>Arthropoda</taxon>
        <taxon>Crustacea</taxon>
        <taxon>Multicrustacea</taxon>
        <taxon>Malacostraca</taxon>
        <taxon>Eumalacostraca</taxon>
        <taxon>Eucarida</taxon>
        <taxon>Decapoda</taxon>
        <taxon>Pleocyemata</taxon>
        <taxon>Brachyura</taxon>
        <taxon>Eubrachyura</taxon>
        <taxon>Portunoidea</taxon>
        <taxon>Portunidae</taxon>
        <taxon>Portuninae</taxon>
        <taxon>Portunus</taxon>
    </lineage>
</organism>
<accession>A0A5B7IW66</accession>
<comment type="caution">
    <text evidence="1">The sequence shown here is derived from an EMBL/GenBank/DDBJ whole genome shotgun (WGS) entry which is preliminary data.</text>
</comment>
<evidence type="ECO:0000313" key="1">
    <source>
        <dbReference type="EMBL" id="MPC85936.1"/>
    </source>
</evidence>
<name>A0A5B7IW66_PORTR</name>
<dbReference type="AlphaFoldDB" id="A0A5B7IW66"/>
<keyword evidence="2" id="KW-1185">Reference proteome</keyword>
<evidence type="ECO:0000313" key="2">
    <source>
        <dbReference type="Proteomes" id="UP000324222"/>
    </source>
</evidence>
<dbReference type="SUPFAM" id="SSF56219">
    <property type="entry name" value="DNase I-like"/>
    <property type="match status" value="1"/>
</dbReference>